<keyword evidence="16" id="KW-1185">Reference proteome</keyword>
<dbReference type="GO" id="GO:0009506">
    <property type="term" value="C:plasmodesma"/>
    <property type="evidence" value="ECO:0007669"/>
    <property type="project" value="UniProtKB-ARBA"/>
</dbReference>
<keyword evidence="9" id="KW-0325">Glycoprotein</keyword>
<evidence type="ECO:0000256" key="5">
    <source>
        <dbReference type="ARBA" id="ARBA00022729"/>
    </source>
</evidence>
<dbReference type="AlphaFoldDB" id="A0A4S4E8H8"/>
<evidence type="ECO:0000256" key="4">
    <source>
        <dbReference type="ARBA" id="ARBA00022622"/>
    </source>
</evidence>
<dbReference type="GO" id="GO:0005975">
    <property type="term" value="P:carbohydrate metabolic process"/>
    <property type="evidence" value="ECO:0007669"/>
    <property type="project" value="InterPro"/>
</dbReference>
<evidence type="ECO:0000256" key="7">
    <source>
        <dbReference type="ARBA" id="ARBA00023136"/>
    </source>
</evidence>
<evidence type="ECO:0000256" key="9">
    <source>
        <dbReference type="ARBA" id="ARBA00023180"/>
    </source>
</evidence>
<keyword evidence="4" id="KW-0336">GPI-anchor</keyword>
<evidence type="ECO:0000256" key="3">
    <source>
        <dbReference type="ARBA" id="ARBA00022475"/>
    </source>
</evidence>
<dbReference type="InterPro" id="IPR000490">
    <property type="entry name" value="Glyco_hydro_17"/>
</dbReference>
<feature type="chain" id="PRO_5020588426" description="X8 domain-containing protein" evidence="13">
    <location>
        <begin position="24"/>
        <end position="408"/>
    </location>
</feature>
<dbReference type="Proteomes" id="UP000306102">
    <property type="component" value="Unassembled WGS sequence"/>
</dbReference>
<evidence type="ECO:0000313" key="15">
    <source>
        <dbReference type="EMBL" id="THG12401.1"/>
    </source>
</evidence>
<dbReference type="GO" id="GO:0005886">
    <property type="term" value="C:plasma membrane"/>
    <property type="evidence" value="ECO:0007669"/>
    <property type="project" value="UniProtKB-SubCell"/>
</dbReference>
<keyword evidence="6" id="KW-0378">Hydrolase</keyword>
<sequence length="408" mass="44252">MLKMVLVWLSHLFFLGFIGLTGASKESVEHLTLHDSSLTILQSLSHSGLPVAVSVAHERLNEVSNSIDSAEKWVRTHVLTCYPATKITTIVAGNTVLCKTNQEHQMGLVLPSLKNIYHSLTRWGLEREIKVSASFSSNCLNLNPSLGEKYIKPLLDFLQNTNSTYSVNPPPNFQNFPEETLRLVSFHTQSMNNHGFFFNLNKINVLMIQKESKPMSRKLSFMESKAVEPFPARPTPLAPTQSPIGYSVPVNVAKTPLPPLVGISSPPPPFSLPPIASPPYGPNLPPCNPSGGGSVAAPPPVVGKKSEVWCVAKPSVPAETLQVALDYACGEGGADCEEIKPNGGCYSPDTIVAHASYAFNSYWQKSKRSGGTCSFGGTAMLINADPSTLSVFLSFGYFCHNLLESYIC</sequence>
<proteinExistence type="inferred from homology"/>
<evidence type="ECO:0000256" key="1">
    <source>
        <dbReference type="ARBA" id="ARBA00004609"/>
    </source>
</evidence>
<comment type="subcellular location">
    <subcellularLocation>
        <location evidence="1">Cell membrane</location>
        <topology evidence="1">Lipid-anchor</topology>
        <topology evidence="1">GPI-anchor</topology>
    </subcellularLocation>
</comment>
<feature type="domain" description="X8" evidence="14">
    <location>
        <begin position="308"/>
        <end position="401"/>
    </location>
</feature>
<dbReference type="InterPro" id="IPR017853">
    <property type="entry name" value="GH"/>
</dbReference>
<reference evidence="15 16" key="1">
    <citation type="journal article" date="2018" name="Proc. Natl. Acad. Sci. U.S.A.">
        <title>Draft genome sequence of Camellia sinensis var. sinensis provides insights into the evolution of the tea genome and tea quality.</title>
        <authorList>
            <person name="Wei C."/>
            <person name="Yang H."/>
            <person name="Wang S."/>
            <person name="Zhao J."/>
            <person name="Liu C."/>
            <person name="Gao L."/>
            <person name="Xia E."/>
            <person name="Lu Y."/>
            <person name="Tai Y."/>
            <person name="She G."/>
            <person name="Sun J."/>
            <person name="Cao H."/>
            <person name="Tong W."/>
            <person name="Gao Q."/>
            <person name="Li Y."/>
            <person name="Deng W."/>
            <person name="Jiang X."/>
            <person name="Wang W."/>
            <person name="Chen Q."/>
            <person name="Zhang S."/>
            <person name="Li H."/>
            <person name="Wu J."/>
            <person name="Wang P."/>
            <person name="Li P."/>
            <person name="Shi C."/>
            <person name="Zheng F."/>
            <person name="Jian J."/>
            <person name="Huang B."/>
            <person name="Shan D."/>
            <person name="Shi M."/>
            <person name="Fang C."/>
            <person name="Yue Y."/>
            <person name="Li F."/>
            <person name="Li D."/>
            <person name="Wei S."/>
            <person name="Han B."/>
            <person name="Jiang C."/>
            <person name="Yin Y."/>
            <person name="Xia T."/>
            <person name="Zhang Z."/>
            <person name="Bennetzen J.L."/>
            <person name="Zhao S."/>
            <person name="Wan X."/>
        </authorList>
    </citation>
    <scope>NUCLEOTIDE SEQUENCE [LARGE SCALE GENOMIC DNA]</scope>
    <source>
        <strain evidence="16">cv. Shuchazao</strain>
        <tissue evidence="15">Leaf</tissue>
    </source>
</reference>
<comment type="similarity">
    <text evidence="2 12">Belongs to the glycosyl hydrolase 17 family.</text>
</comment>
<dbReference type="Gene3D" id="1.20.58.1040">
    <property type="match status" value="1"/>
</dbReference>
<evidence type="ECO:0000256" key="10">
    <source>
        <dbReference type="ARBA" id="ARBA00023288"/>
    </source>
</evidence>
<dbReference type="SMART" id="SM00768">
    <property type="entry name" value="X8"/>
    <property type="match status" value="1"/>
</dbReference>
<dbReference type="InterPro" id="IPR044788">
    <property type="entry name" value="X8_dom_prot"/>
</dbReference>
<protein>
    <recommendedName>
        <fullName evidence="14">X8 domain-containing protein</fullName>
    </recommendedName>
</protein>
<evidence type="ECO:0000256" key="13">
    <source>
        <dbReference type="SAM" id="SignalP"/>
    </source>
</evidence>
<dbReference type="GO" id="GO:0098552">
    <property type="term" value="C:side of membrane"/>
    <property type="evidence" value="ECO:0007669"/>
    <property type="project" value="UniProtKB-KW"/>
</dbReference>
<dbReference type="EMBL" id="SDRB02006563">
    <property type="protein sequence ID" value="THG12401.1"/>
    <property type="molecule type" value="Genomic_DNA"/>
</dbReference>
<evidence type="ECO:0000256" key="8">
    <source>
        <dbReference type="ARBA" id="ARBA00023157"/>
    </source>
</evidence>
<evidence type="ECO:0000256" key="12">
    <source>
        <dbReference type="RuleBase" id="RU004335"/>
    </source>
</evidence>
<organism evidence="15 16">
    <name type="scientific">Camellia sinensis var. sinensis</name>
    <name type="common">China tea</name>
    <dbReference type="NCBI Taxonomy" id="542762"/>
    <lineage>
        <taxon>Eukaryota</taxon>
        <taxon>Viridiplantae</taxon>
        <taxon>Streptophyta</taxon>
        <taxon>Embryophyta</taxon>
        <taxon>Tracheophyta</taxon>
        <taxon>Spermatophyta</taxon>
        <taxon>Magnoliopsida</taxon>
        <taxon>eudicotyledons</taxon>
        <taxon>Gunneridae</taxon>
        <taxon>Pentapetalae</taxon>
        <taxon>asterids</taxon>
        <taxon>Ericales</taxon>
        <taxon>Theaceae</taxon>
        <taxon>Camellia</taxon>
    </lineage>
</organism>
<dbReference type="PANTHER" id="PTHR31044">
    <property type="entry name" value="BETA-1,3 GLUCANASE"/>
    <property type="match status" value="1"/>
</dbReference>
<evidence type="ECO:0000259" key="14">
    <source>
        <dbReference type="SMART" id="SM00768"/>
    </source>
</evidence>
<dbReference type="InterPro" id="IPR012946">
    <property type="entry name" value="X8"/>
</dbReference>
<keyword evidence="10" id="KW-0449">Lipoprotein</keyword>
<accession>A0A4S4E8H8</accession>
<dbReference type="Pfam" id="PF00332">
    <property type="entry name" value="Glyco_hydro_17"/>
    <property type="match status" value="1"/>
</dbReference>
<evidence type="ECO:0000256" key="2">
    <source>
        <dbReference type="ARBA" id="ARBA00008773"/>
    </source>
</evidence>
<dbReference type="PANTHER" id="PTHR31044:SF140">
    <property type="entry name" value="EXPRESSED PROTEIN"/>
    <property type="match status" value="1"/>
</dbReference>
<evidence type="ECO:0000313" key="16">
    <source>
        <dbReference type="Proteomes" id="UP000306102"/>
    </source>
</evidence>
<dbReference type="GO" id="GO:0004553">
    <property type="term" value="F:hydrolase activity, hydrolyzing O-glycosyl compounds"/>
    <property type="evidence" value="ECO:0007669"/>
    <property type="project" value="InterPro"/>
</dbReference>
<comment type="caution">
    <text evidence="15">The sequence shown here is derived from an EMBL/GenBank/DDBJ whole genome shotgun (WGS) entry which is preliminary data.</text>
</comment>
<keyword evidence="3" id="KW-1003">Cell membrane</keyword>
<dbReference type="FunFam" id="1.20.58.1040:FF:000001">
    <property type="entry name" value="Glucan endo-1,3-beta-glucosidase 4"/>
    <property type="match status" value="1"/>
</dbReference>
<gene>
    <name evidence="15" type="ORF">TEA_023346</name>
</gene>
<keyword evidence="8" id="KW-1015">Disulfide bond</keyword>
<name>A0A4S4E8H8_CAMSN</name>
<keyword evidence="5 13" id="KW-0732">Signal</keyword>
<evidence type="ECO:0000256" key="6">
    <source>
        <dbReference type="ARBA" id="ARBA00022801"/>
    </source>
</evidence>
<feature type="signal peptide" evidence="13">
    <location>
        <begin position="1"/>
        <end position="23"/>
    </location>
</feature>
<keyword evidence="7" id="KW-0472">Membrane</keyword>
<dbReference type="Pfam" id="PF07983">
    <property type="entry name" value="X8"/>
    <property type="match status" value="1"/>
</dbReference>
<dbReference type="SUPFAM" id="SSF51445">
    <property type="entry name" value="(Trans)glycosidases"/>
    <property type="match status" value="1"/>
</dbReference>
<evidence type="ECO:0000256" key="11">
    <source>
        <dbReference type="ARBA" id="ARBA00023295"/>
    </source>
</evidence>
<keyword evidence="11" id="KW-0326">Glycosidase</keyword>
<dbReference type="Gene3D" id="3.20.20.80">
    <property type="entry name" value="Glycosidases"/>
    <property type="match status" value="1"/>
</dbReference>